<dbReference type="Proteomes" id="UP000008783">
    <property type="component" value="Unassembled WGS sequence"/>
</dbReference>
<evidence type="ECO:0000256" key="1">
    <source>
        <dbReference type="SAM" id="Coils"/>
    </source>
</evidence>
<evidence type="ECO:0000313" key="4">
    <source>
        <dbReference type="EMBL" id="EFP86439.1"/>
    </source>
</evidence>
<feature type="compositionally biased region" description="Low complexity" evidence="2">
    <location>
        <begin position="160"/>
        <end position="170"/>
    </location>
</feature>
<dbReference type="EMBL" id="DS178300">
    <property type="protein sequence ID" value="EFP86439.1"/>
    <property type="molecule type" value="Genomic_DNA"/>
</dbReference>
<dbReference type="Pfam" id="PF14303">
    <property type="entry name" value="NAM-associated"/>
    <property type="match status" value="1"/>
</dbReference>
<gene>
    <name evidence="4" type="ORF">PGTG_12395</name>
</gene>
<dbReference type="OMA" id="KSASQCP"/>
<evidence type="ECO:0000259" key="3">
    <source>
        <dbReference type="Pfam" id="PF14303"/>
    </source>
</evidence>
<dbReference type="InParanoid" id="E3KQ64"/>
<reference key="1">
    <citation type="submission" date="2007-01" db="EMBL/GenBank/DDBJ databases">
        <title>The Genome Sequence of Puccinia graminis f. sp. tritici Strain CRL 75-36-700-3.</title>
        <authorList>
            <consortium name="The Broad Institute Genome Sequencing Platform"/>
            <person name="Birren B."/>
            <person name="Lander E."/>
            <person name="Galagan J."/>
            <person name="Nusbaum C."/>
            <person name="Devon K."/>
            <person name="Cuomo C."/>
            <person name="Jaffe D."/>
            <person name="Butler J."/>
            <person name="Alvarez P."/>
            <person name="Gnerre S."/>
            <person name="Grabherr M."/>
            <person name="Mauceli E."/>
            <person name="Brockman W."/>
            <person name="Young S."/>
            <person name="LaButti K."/>
            <person name="Sykes S."/>
            <person name="DeCaprio D."/>
            <person name="Crawford M."/>
            <person name="Koehrsen M."/>
            <person name="Engels R."/>
            <person name="Montgomery P."/>
            <person name="Pearson M."/>
            <person name="Howarth C."/>
            <person name="Larson L."/>
            <person name="White J."/>
            <person name="Zeng Q."/>
            <person name="Kodira C."/>
            <person name="Yandava C."/>
            <person name="Alvarado L."/>
            <person name="O'Leary S."/>
            <person name="Szabo L."/>
            <person name="Dean R."/>
            <person name="Schein J."/>
        </authorList>
    </citation>
    <scope>NUCLEOTIDE SEQUENCE</scope>
    <source>
        <strain>CRL 75-36-700-3</strain>
    </source>
</reference>
<dbReference type="PANTHER" id="PTHR45023">
    <property type="match status" value="1"/>
</dbReference>
<dbReference type="OrthoDB" id="76487at2759"/>
<proteinExistence type="predicted"/>
<keyword evidence="5" id="KW-1185">Reference proteome</keyword>
<organism evidence="4 5">
    <name type="scientific">Puccinia graminis f. sp. tritici (strain CRL 75-36-700-3 / race SCCL)</name>
    <name type="common">Black stem rust fungus</name>
    <dbReference type="NCBI Taxonomy" id="418459"/>
    <lineage>
        <taxon>Eukaryota</taxon>
        <taxon>Fungi</taxon>
        <taxon>Dikarya</taxon>
        <taxon>Basidiomycota</taxon>
        <taxon>Pucciniomycotina</taxon>
        <taxon>Pucciniomycetes</taxon>
        <taxon>Pucciniales</taxon>
        <taxon>Pucciniaceae</taxon>
        <taxon>Puccinia</taxon>
    </lineage>
</organism>
<feature type="domain" description="No apical meristem-associated C-terminal" evidence="3">
    <location>
        <begin position="131"/>
        <end position="306"/>
    </location>
</feature>
<feature type="region of interest" description="Disordered" evidence="2">
    <location>
        <begin position="1"/>
        <end position="32"/>
    </location>
</feature>
<evidence type="ECO:0000313" key="5">
    <source>
        <dbReference type="Proteomes" id="UP000008783"/>
    </source>
</evidence>
<dbReference type="PANTHER" id="PTHR45023:SF4">
    <property type="entry name" value="GLYCINE-RICH PROTEIN-RELATED"/>
    <property type="match status" value="1"/>
</dbReference>
<dbReference type="RefSeq" id="XP_003330858.1">
    <property type="nucleotide sequence ID" value="XM_003330810.1"/>
</dbReference>
<keyword evidence="1" id="KW-0175">Coiled coil</keyword>
<feature type="coiled-coil region" evidence="1">
    <location>
        <begin position="244"/>
        <end position="285"/>
    </location>
</feature>
<sequence length="315" mass="35623">MATPPEEGITPLNPSFDNSQQKKKRGPNWRTREEEQLAISWINVSEQPEFAANQTGETFYKKLEKDFNTYSKEYYRDHAQIKTRWTALNTATLKFSAIYNAIERNPPSGSSPDDWLEAAKTAYQDQTKGTAFSSLSAWQKLRYAPKWRADQRPDARVSTPSSAAAPSSDANDPDETDSTATGICTPSARSASSISRPMGQKAAKKRRIDQYKEDEVLSETSNFIAASKDRLASLNEGNEIMKASNAISSERVKIEEKKLELEEKKQVVEEEHRQSETQINDLKILAESEDIEDQATLEVLLLIKERIKNKWRGRA</sequence>
<dbReference type="AlphaFoldDB" id="E3KQ64"/>
<reference evidence="5" key="2">
    <citation type="journal article" date="2011" name="Proc. Natl. Acad. Sci. U.S.A.">
        <title>Obligate biotrophy features unraveled by the genomic analysis of rust fungi.</title>
        <authorList>
            <person name="Duplessis S."/>
            <person name="Cuomo C.A."/>
            <person name="Lin Y.-C."/>
            <person name="Aerts A."/>
            <person name="Tisserant E."/>
            <person name="Veneault-Fourrey C."/>
            <person name="Joly D.L."/>
            <person name="Hacquard S."/>
            <person name="Amselem J."/>
            <person name="Cantarel B.L."/>
            <person name="Chiu R."/>
            <person name="Coutinho P.M."/>
            <person name="Feau N."/>
            <person name="Field M."/>
            <person name="Frey P."/>
            <person name="Gelhaye E."/>
            <person name="Goldberg J."/>
            <person name="Grabherr M.G."/>
            <person name="Kodira C.D."/>
            <person name="Kohler A."/>
            <person name="Kuees U."/>
            <person name="Lindquist E.A."/>
            <person name="Lucas S.M."/>
            <person name="Mago R."/>
            <person name="Mauceli E."/>
            <person name="Morin E."/>
            <person name="Murat C."/>
            <person name="Pangilinan J.L."/>
            <person name="Park R."/>
            <person name="Pearson M."/>
            <person name="Quesneville H."/>
            <person name="Rouhier N."/>
            <person name="Sakthikumar S."/>
            <person name="Salamov A.A."/>
            <person name="Schmutz J."/>
            <person name="Selles B."/>
            <person name="Shapiro H."/>
            <person name="Tanguay P."/>
            <person name="Tuskan G.A."/>
            <person name="Henrissat B."/>
            <person name="Van de Peer Y."/>
            <person name="Rouze P."/>
            <person name="Ellis J.G."/>
            <person name="Dodds P.N."/>
            <person name="Schein J.E."/>
            <person name="Zhong S."/>
            <person name="Hamelin R.C."/>
            <person name="Grigoriev I.V."/>
            <person name="Szabo L.J."/>
            <person name="Martin F."/>
        </authorList>
    </citation>
    <scope>NUCLEOTIDE SEQUENCE [LARGE SCALE GENOMIC DNA]</scope>
    <source>
        <strain evidence="5">CRL 75-36-700-3 / race SCCL</strain>
    </source>
</reference>
<feature type="region of interest" description="Disordered" evidence="2">
    <location>
        <begin position="149"/>
        <end position="208"/>
    </location>
</feature>
<accession>E3KQ64</accession>
<name>E3KQ64_PUCGT</name>
<dbReference type="GeneID" id="10540454"/>
<dbReference type="VEuPathDB" id="FungiDB:PGTG_12395"/>
<dbReference type="InterPro" id="IPR029466">
    <property type="entry name" value="NAM-associated_C"/>
</dbReference>
<feature type="compositionally biased region" description="Low complexity" evidence="2">
    <location>
        <begin position="186"/>
        <end position="197"/>
    </location>
</feature>
<evidence type="ECO:0000256" key="2">
    <source>
        <dbReference type="SAM" id="MobiDB-lite"/>
    </source>
</evidence>
<protein>
    <recommendedName>
        <fullName evidence="3">No apical meristem-associated C-terminal domain-containing protein</fullName>
    </recommendedName>
</protein>
<dbReference type="KEGG" id="pgr:PGTG_12395"/>
<dbReference type="HOGENOM" id="CLU_055324_2_0_1"/>
<dbReference type="STRING" id="418459.E3KQ64"/>